<evidence type="ECO:0000313" key="3">
    <source>
        <dbReference type="Proteomes" id="UP000002051"/>
    </source>
</evidence>
<sequence>MSVDAAAAIIASTPSKKEAGIYEISDYDHLAAKVDALTQKFEKLNVNVVTPSTTSPPCEIYGIFGHIGVDCQLGSASNGIEQMNYAQYNQGTRPNQNFYKNPQGSYGQVAPPDYTNNQRVAQKSSLEILLENCTMNQNKQLQELKNQTGFLNDSLSKLTTKVDSIATYTKMLETQISQVAQQVATSSQTSGVFPGQTPKLIKLEETVAKTKSIKGESVRLLGKKDVIESEKSLDKNKAPSPLRLTKLNLEAQFDKFVNTLKKICIKIPFVEALSRMPLYAKFIK</sequence>
<dbReference type="AlphaFoldDB" id="A0A072TYJ2"/>
<reference evidence="1 3" key="1">
    <citation type="journal article" date="2011" name="Nature">
        <title>The Medicago genome provides insight into the evolution of rhizobial symbioses.</title>
        <authorList>
            <person name="Young N.D."/>
            <person name="Debelle F."/>
            <person name="Oldroyd G.E."/>
            <person name="Geurts R."/>
            <person name="Cannon S.B."/>
            <person name="Udvardi M.K."/>
            <person name="Benedito V.A."/>
            <person name="Mayer K.F."/>
            <person name="Gouzy J."/>
            <person name="Schoof H."/>
            <person name="Van de Peer Y."/>
            <person name="Proost S."/>
            <person name="Cook D.R."/>
            <person name="Meyers B.C."/>
            <person name="Spannagl M."/>
            <person name="Cheung F."/>
            <person name="De Mita S."/>
            <person name="Krishnakumar V."/>
            <person name="Gundlach H."/>
            <person name="Zhou S."/>
            <person name="Mudge J."/>
            <person name="Bharti A.K."/>
            <person name="Murray J.D."/>
            <person name="Naoumkina M.A."/>
            <person name="Rosen B."/>
            <person name="Silverstein K.A."/>
            <person name="Tang H."/>
            <person name="Rombauts S."/>
            <person name="Zhao P.X."/>
            <person name="Zhou P."/>
            <person name="Barbe V."/>
            <person name="Bardou P."/>
            <person name="Bechner M."/>
            <person name="Bellec A."/>
            <person name="Berger A."/>
            <person name="Berges H."/>
            <person name="Bidwell S."/>
            <person name="Bisseling T."/>
            <person name="Choisne N."/>
            <person name="Couloux A."/>
            <person name="Denny R."/>
            <person name="Deshpande S."/>
            <person name="Dai X."/>
            <person name="Doyle J.J."/>
            <person name="Dudez A.M."/>
            <person name="Farmer A.D."/>
            <person name="Fouteau S."/>
            <person name="Franken C."/>
            <person name="Gibelin C."/>
            <person name="Gish J."/>
            <person name="Goldstein S."/>
            <person name="Gonzalez A.J."/>
            <person name="Green P.J."/>
            <person name="Hallab A."/>
            <person name="Hartog M."/>
            <person name="Hua A."/>
            <person name="Humphray S.J."/>
            <person name="Jeong D.H."/>
            <person name="Jing Y."/>
            <person name="Jocker A."/>
            <person name="Kenton S.M."/>
            <person name="Kim D.J."/>
            <person name="Klee K."/>
            <person name="Lai H."/>
            <person name="Lang C."/>
            <person name="Lin S."/>
            <person name="Macmil S.L."/>
            <person name="Magdelenat G."/>
            <person name="Matthews L."/>
            <person name="McCorrison J."/>
            <person name="Monaghan E.L."/>
            <person name="Mun J.H."/>
            <person name="Najar F.Z."/>
            <person name="Nicholson C."/>
            <person name="Noirot C."/>
            <person name="O'Bleness M."/>
            <person name="Paule C.R."/>
            <person name="Poulain J."/>
            <person name="Prion F."/>
            <person name="Qin B."/>
            <person name="Qu C."/>
            <person name="Retzel E.F."/>
            <person name="Riddle C."/>
            <person name="Sallet E."/>
            <person name="Samain S."/>
            <person name="Samson N."/>
            <person name="Sanders I."/>
            <person name="Saurat O."/>
            <person name="Scarpelli C."/>
            <person name="Schiex T."/>
            <person name="Segurens B."/>
            <person name="Severin A.J."/>
            <person name="Sherrier D.J."/>
            <person name="Shi R."/>
            <person name="Sims S."/>
            <person name="Singer S.R."/>
            <person name="Sinharoy S."/>
            <person name="Sterck L."/>
            <person name="Viollet A."/>
            <person name="Wang B.B."/>
            <person name="Wang K."/>
            <person name="Wang M."/>
            <person name="Wang X."/>
            <person name="Warfsmann J."/>
            <person name="Weissenbach J."/>
            <person name="White D.D."/>
            <person name="White J.D."/>
            <person name="Wiley G.B."/>
            <person name="Wincker P."/>
            <person name="Xing Y."/>
            <person name="Yang L."/>
            <person name="Yao Z."/>
            <person name="Ying F."/>
            <person name="Zhai J."/>
            <person name="Zhou L."/>
            <person name="Zuber A."/>
            <person name="Denarie J."/>
            <person name="Dixon R.A."/>
            <person name="May G.D."/>
            <person name="Schwartz D.C."/>
            <person name="Rogers J."/>
            <person name="Quetier F."/>
            <person name="Town C.D."/>
            <person name="Roe B.A."/>
        </authorList>
    </citation>
    <scope>NUCLEOTIDE SEQUENCE [LARGE SCALE GENOMIC DNA]</scope>
    <source>
        <strain evidence="1">A17</strain>
        <strain evidence="2 3">cv. Jemalong A17</strain>
    </source>
</reference>
<dbReference type="EnsemblPlants" id="KEH22256">
    <property type="protein sequence ID" value="KEH22256"/>
    <property type="gene ID" value="MTR_7g035225"/>
</dbReference>
<keyword evidence="3" id="KW-1185">Reference proteome</keyword>
<reference evidence="2" key="3">
    <citation type="submission" date="2015-04" db="UniProtKB">
        <authorList>
            <consortium name="EnsemblPlants"/>
        </authorList>
    </citation>
    <scope>IDENTIFICATION</scope>
    <source>
        <strain evidence="2">cv. Jemalong A17</strain>
    </source>
</reference>
<dbReference type="HOGENOM" id="CLU_060832_2_0_1"/>
<proteinExistence type="predicted"/>
<evidence type="ECO:0000313" key="2">
    <source>
        <dbReference type="EnsemblPlants" id="KEH22256"/>
    </source>
</evidence>
<dbReference type="Proteomes" id="UP000002051">
    <property type="component" value="Unassembled WGS sequence"/>
</dbReference>
<accession>A0A072TYJ2</accession>
<evidence type="ECO:0000313" key="1">
    <source>
        <dbReference type="EMBL" id="KEH22256.1"/>
    </source>
</evidence>
<reference evidence="1 3" key="2">
    <citation type="journal article" date="2014" name="BMC Genomics">
        <title>An improved genome release (version Mt4.0) for the model legume Medicago truncatula.</title>
        <authorList>
            <person name="Tang H."/>
            <person name="Krishnakumar V."/>
            <person name="Bidwell S."/>
            <person name="Rosen B."/>
            <person name="Chan A."/>
            <person name="Zhou S."/>
            <person name="Gentzbittel L."/>
            <person name="Childs K.L."/>
            <person name="Yandell M."/>
            <person name="Gundlach H."/>
            <person name="Mayer K.F."/>
            <person name="Schwartz D.C."/>
            <person name="Town C.D."/>
        </authorList>
    </citation>
    <scope>GENOME REANNOTATION</scope>
    <source>
        <strain evidence="1">A17</strain>
        <strain evidence="2 3">cv. Jemalong A17</strain>
    </source>
</reference>
<organism evidence="1 3">
    <name type="scientific">Medicago truncatula</name>
    <name type="common">Barrel medic</name>
    <name type="synonym">Medicago tribuloides</name>
    <dbReference type="NCBI Taxonomy" id="3880"/>
    <lineage>
        <taxon>Eukaryota</taxon>
        <taxon>Viridiplantae</taxon>
        <taxon>Streptophyta</taxon>
        <taxon>Embryophyta</taxon>
        <taxon>Tracheophyta</taxon>
        <taxon>Spermatophyta</taxon>
        <taxon>Magnoliopsida</taxon>
        <taxon>eudicotyledons</taxon>
        <taxon>Gunneridae</taxon>
        <taxon>Pentapetalae</taxon>
        <taxon>rosids</taxon>
        <taxon>fabids</taxon>
        <taxon>Fabales</taxon>
        <taxon>Fabaceae</taxon>
        <taxon>Papilionoideae</taxon>
        <taxon>50 kb inversion clade</taxon>
        <taxon>NPAAA clade</taxon>
        <taxon>Hologalegina</taxon>
        <taxon>IRL clade</taxon>
        <taxon>Trifolieae</taxon>
        <taxon>Medicago</taxon>
    </lineage>
</organism>
<protein>
    <submittedName>
        <fullName evidence="1 2">Uncharacterized protein</fullName>
    </submittedName>
</protein>
<dbReference type="EMBL" id="CM001223">
    <property type="protein sequence ID" value="KEH22256.1"/>
    <property type="molecule type" value="Genomic_DNA"/>
</dbReference>
<gene>
    <name evidence="1" type="ordered locus">MTR_7g035225</name>
</gene>
<name>A0A072TYJ2_MEDTR</name>